<reference evidence="1 2" key="1">
    <citation type="submission" date="2018-06" db="EMBL/GenBank/DDBJ databases">
        <authorList>
            <consortium name="Pathogen Informatics"/>
            <person name="Doyle S."/>
        </authorList>
    </citation>
    <scope>NUCLEOTIDE SEQUENCE [LARGE SCALE GENOMIC DNA]</scope>
    <source>
        <strain evidence="1 2">NCTC9149</strain>
    </source>
</reference>
<gene>
    <name evidence="1" type="ORF">NCTC9149_01436</name>
</gene>
<proteinExistence type="predicted"/>
<organism evidence="1 2">
    <name type="scientific">Klebsiella grimontii</name>
    <dbReference type="NCBI Taxonomy" id="2058152"/>
    <lineage>
        <taxon>Bacteria</taxon>
        <taxon>Pseudomonadati</taxon>
        <taxon>Pseudomonadota</taxon>
        <taxon>Gammaproteobacteria</taxon>
        <taxon>Enterobacterales</taxon>
        <taxon>Enterobacteriaceae</taxon>
        <taxon>Klebsiella/Raoultella group</taxon>
        <taxon>Klebsiella</taxon>
    </lineage>
</organism>
<comment type="caution">
    <text evidence="1">The sequence shown here is derived from an EMBL/GenBank/DDBJ whole genome shotgun (WGS) entry which is preliminary data.</text>
</comment>
<dbReference type="EMBL" id="UGMX01000002">
    <property type="protein sequence ID" value="STW05069.1"/>
    <property type="molecule type" value="Genomic_DNA"/>
</dbReference>
<protein>
    <submittedName>
        <fullName evidence="1">Uncharacterized protein</fullName>
    </submittedName>
</protein>
<dbReference type="Proteomes" id="UP000254571">
    <property type="component" value="Unassembled WGS sequence"/>
</dbReference>
<evidence type="ECO:0000313" key="1">
    <source>
        <dbReference type="EMBL" id="STW05069.1"/>
    </source>
</evidence>
<name>A0A7H4NY04_9ENTR</name>
<evidence type="ECO:0000313" key="2">
    <source>
        <dbReference type="Proteomes" id="UP000254571"/>
    </source>
</evidence>
<sequence length="98" mass="10847">MDFLDIGFGNTGLDLHFIEIGEHQNGRRDLRGDDGLPFTGDDAQHFAIHGRENAGIAEVGVGGLHTHFRLHYLRLIDRDLLNLCGILRLGLLKIAAHP</sequence>
<accession>A0A7H4NY04</accession>
<dbReference type="AlphaFoldDB" id="A0A7H4NY04"/>